<name>A0A2H0DWP3_9BACT</name>
<keyword evidence="1" id="KW-1133">Transmembrane helix</keyword>
<evidence type="ECO:0000256" key="1">
    <source>
        <dbReference type="SAM" id="Phobius"/>
    </source>
</evidence>
<proteinExistence type="predicted"/>
<evidence type="ECO:0000313" key="3">
    <source>
        <dbReference type="Proteomes" id="UP000231276"/>
    </source>
</evidence>
<protein>
    <submittedName>
        <fullName evidence="2">Uncharacterized protein</fullName>
    </submittedName>
</protein>
<dbReference type="EMBL" id="PCTS01000016">
    <property type="protein sequence ID" value="PIP86586.1"/>
    <property type="molecule type" value="Genomic_DNA"/>
</dbReference>
<reference evidence="2 3" key="1">
    <citation type="submission" date="2017-09" db="EMBL/GenBank/DDBJ databases">
        <title>Depth-based differentiation of microbial function through sediment-hosted aquifers and enrichment of novel symbionts in the deep terrestrial subsurface.</title>
        <authorList>
            <person name="Probst A.J."/>
            <person name="Ladd B."/>
            <person name="Jarett J.K."/>
            <person name="Geller-Mcgrath D.E."/>
            <person name="Sieber C.M."/>
            <person name="Emerson J.B."/>
            <person name="Anantharaman K."/>
            <person name="Thomas B.C."/>
            <person name="Malmstrom R."/>
            <person name="Stieglmeier M."/>
            <person name="Klingl A."/>
            <person name="Woyke T."/>
            <person name="Ryan C.M."/>
            <person name="Banfield J.F."/>
        </authorList>
    </citation>
    <scope>NUCLEOTIDE SEQUENCE [LARGE SCALE GENOMIC DNA]</scope>
    <source>
        <strain evidence="2">CG22_combo_CG10-13_8_21_14_all_43_18</strain>
    </source>
</reference>
<keyword evidence="1" id="KW-0472">Membrane</keyword>
<organism evidence="2 3">
    <name type="scientific">Candidatus Campbellbacteria bacterium CG22_combo_CG10-13_8_21_14_all_43_18</name>
    <dbReference type="NCBI Taxonomy" id="1974530"/>
    <lineage>
        <taxon>Bacteria</taxon>
        <taxon>Candidatus Campbelliibacteriota</taxon>
    </lineage>
</organism>
<dbReference type="AlphaFoldDB" id="A0A2H0DWP3"/>
<gene>
    <name evidence="2" type="ORF">COW82_01200</name>
</gene>
<dbReference type="Proteomes" id="UP000231276">
    <property type="component" value="Unassembled WGS sequence"/>
</dbReference>
<evidence type="ECO:0000313" key="2">
    <source>
        <dbReference type="EMBL" id="PIP86586.1"/>
    </source>
</evidence>
<comment type="caution">
    <text evidence="2">The sequence shown here is derived from an EMBL/GenBank/DDBJ whole genome shotgun (WGS) entry which is preliminary data.</text>
</comment>
<sequence length="173" mass="19693">MELENSIEPQDETPVSPEHRGRKVLVKKKFTASVILVLVLIGFYFLFFRTRQTPGEVDLNNIVEVSPEEIISDFPLGLPVETGGQARASYRFIPADSSERQSTISYVSGKTFEENSDIFEKFLLDANYDILNEIDETSLRFFYAQKDSTDLLIGIEEKENGVLIDISYLKRSI</sequence>
<feature type="transmembrane region" description="Helical" evidence="1">
    <location>
        <begin position="30"/>
        <end position="48"/>
    </location>
</feature>
<accession>A0A2H0DWP3</accession>
<keyword evidence="1" id="KW-0812">Transmembrane</keyword>